<proteinExistence type="predicted"/>
<keyword evidence="2" id="KW-1185">Reference proteome</keyword>
<sequence length="318" mass="34835">MDRAQKRTYLVYSRGLNPEDLTLGSLHLDPANPLEKTFSEWTGPAQVDEPCSLSTTAGREWLAGAGVFGALKGRIGRNGSVEVRVTGQTGRRLQIKRPERFLNEVLLLSSAARTWLATQLSVSRRMSRTAWAWSRAFQHPRIWMVTGVQYISGAHITDSASKGFSVSFDLTLPLPEPVAALALGVGSDGPGSLGITTSRQRSGQSQMEYCHTNERVWAAQFAALNVKYYWSDERARPRALPDLIRLHDPVDLGPTGIRSGDGPGDVEQFADILGLEEESEEGGTPVLDAMLDVDWGLMDEYLSMGYDEQAGAKRALKG</sequence>
<comment type="caution">
    <text evidence="1">The sequence shown here is derived from an EMBL/GenBank/DDBJ whole genome shotgun (WGS) entry which is preliminary data.</text>
</comment>
<dbReference type="EMBL" id="JAWRVI010000111">
    <property type="protein sequence ID" value="KAK4076867.1"/>
    <property type="molecule type" value="Genomic_DNA"/>
</dbReference>
<name>A0ABR0BGL2_PURLI</name>
<gene>
    <name evidence="1" type="ORF">Purlil1_12549</name>
</gene>
<organism evidence="1 2">
    <name type="scientific">Purpureocillium lilacinum</name>
    <name type="common">Paecilomyces lilacinus</name>
    <dbReference type="NCBI Taxonomy" id="33203"/>
    <lineage>
        <taxon>Eukaryota</taxon>
        <taxon>Fungi</taxon>
        <taxon>Dikarya</taxon>
        <taxon>Ascomycota</taxon>
        <taxon>Pezizomycotina</taxon>
        <taxon>Sordariomycetes</taxon>
        <taxon>Hypocreomycetidae</taxon>
        <taxon>Hypocreales</taxon>
        <taxon>Ophiocordycipitaceae</taxon>
        <taxon>Purpureocillium</taxon>
    </lineage>
</organism>
<reference evidence="1 2" key="1">
    <citation type="journal article" date="2024" name="Microbiol. Resour. Announc.">
        <title>Genome annotations for the ascomycete fungi Trichoderma harzianum, Trichoderma aggressivum, and Purpureocillium lilacinum.</title>
        <authorList>
            <person name="Beijen E.P.W."/>
            <person name="Ohm R.A."/>
        </authorList>
    </citation>
    <scope>NUCLEOTIDE SEQUENCE [LARGE SCALE GENOMIC DNA]</scope>
    <source>
        <strain evidence="1 2">CBS 150709</strain>
    </source>
</reference>
<accession>A0ABR0BGL2</accession>
<evidence type="ECO:0000313" key="2">
    <source>
        <dbReference type="Proteomes" id="UP001287286"/>
    </source>
</evidence>
<evidence type="ECO:0000313" key="1">
    <source>
        <dbReference type="EMBL" id="KAK4076867.1"/>
    </source>
</evidence>
<dbReference type="Proteomes" id="UP001287286">
    <property type="component" value="Unassembled WGS sequence"/>
</dbReference>
<protein>
    <submittedName>
        <fullName evidence="1">Uncharacterized protein</fullName>
    </submittedName>
</protein>